<protein>
    <submittedName>
        <fullName evidence="1">Uncharacterized protein</fullName>
    </submittedName>
</protein>
<dbReference type="Proteomes" id="UP001152622">
    <property type="component" value="Chromosome 1"/>
</dbReference>
<keyword evidence="2" id="KW-1185">Reference proteome</keyword>
<reference evidence="1" key="1">
    <citation type="journal article" date="2023" name="Science">
        <title>Genome structures resolve the early diversification of teleost fishes.</title>
        <authorList>
            <person name="Parey E."/>
            <person name="Louis A."/>
            <person name="Montfort J."/>
            <person name="Bouchez O."/>
            <person name="Roques C."/>
            <person name="Iampietro C."/>
            <person name="Lluch J."/>
            <person name="Castinel A."/>
            <person name="Donnadieu C."/>
            <person name="Desvignes T."/>
            <person name="Floi Bucao C."/>
            <person name="Jouanno E."/>
            <person name="Wen M."/>
            <person name="Mejri S."/>
            <person name="Dirks R."/>
            <person name="Jansen H."/>
            <person name="Henkel C."/>
            <person name="Chen W.J."/>
            <person name="Zahm M."/>
            <person name="Cabau C."/>
            <person name="Klopp C."/>
            <person name="Thompson A.W."/>
            <person name="Robinson-Rechavi M."/>
            <person name="Braasch I."/>
            <person name="Lecointre G."/>
            <person name="Bobe J."/>
            <person name="Postlethwait J.H."/>
            <person name="Berthelot C."/>
            <person name="Roest Crollius H."/>
            <person name="Guiguen Y."/>
        </authorList>
    </citation>
    <scope>NUCLEOTIDE SEQUENCE</scope>
    <source>
        <strain evidence="1">WJC10195</strain>
    </source>
</reference>
<dbReference type="EMBL" id="JAINUF010000001">
    <property type="protein sequence ID" value="KAJ8383160.1"/>
    <property type="molecule type" value="Genomic_DNA"/>
</dbReference>
<evidence type="ECO:0000313" key="2">
    <source>
        <dbReference type="Proteomes" id="UP001152622"/>
    </source>
</evidence>
<organism evidence="1 2">
    <name type="scientific">Synaphobranchus kaupii</name>
    <name type="common">Kaup's arrowtooth eel</name>
    <dbReference type="NCBI Taxonomy" id="118154"/>
    <lineage>
        <taxon>Eukaryota</taxon>
        <taxon>Metazoa</taxon>
        <taxon>Chordata</taxon>
        <taxon>Craniata</taxon>
        <taxon>Vertebrata</taxon>
        <taxon>Euteleostomi</taxon>
        <taxon>Actinopterygii</taxon>
        <taxon>Neopterygii</taxon>
        <taxon>Teleostei</taxon>
        <taxon>Anguilliformes</taxon>
        <taxon>Synaphobranchidae</taxon>
        <taxon>Synaphobranchus</taxon>
    </lineage>
</organism>
<proteinExistence type="predicted"/>
<comment type="caution">
    <text evidence="1">The sequence shown here is derived from an EMBL/GenBank/DDBJ whole genome shotgun (WGS) entry which is preliminary data.</text>
</comment>
<accession>A0A9Q1JGF9</accession>
<evidence type="ECO:0000313" key="1">
    <source>
        <dbReference type="EMBL" id="KAJ8383160.1"/>
    </source>
</evidence>
<dbReference type="AlphaFoldDB" id="A0A9Q1JGF9"/>
<sequence>MTGSRLLTCNPRPPVARTRMVPPGHEAVNSRNVDTVQSQTYSKVLTLDGKECKFPFRYGGECFTIDAFKGILQSPGVPPRITLIEIIVGAFAHLKPTAQPGCSCSRVAV</sequence>
<name>A0A9Q1JGF9_SYNKA</name>
<gene>
    <name evidence="1" type="ORF">SKAU_G00039380</name>
</gene>